<dbReference type="Proteomes" id="UP000077069">
    <property type="component" value="Unassembled WGS sequence"/>
</dbReference>
<sequence>MEDIDEVVRLYAREVLATLDIDSEPGAYHSNFDPSTMEYEGIAILSLLSSFLSAEARINVAPSYHGHDALVQSVRSMRASSGDGSSGIMALHDSDNSDSSSYRSVNYGWALLEERDADGRPSATEYRKAFMYLGLLFWDDDGFLQTRLTTINDFQSLLGTLNEGWDEAGVSVYNNACHDTAIFVDFYCRCRLRPDDTVD</sequence>
<organism evidence="1 2">
    <name type="scientific">Paraphaeosphaeria sporulosa</name>
    <dbReference type="NCBI Taxonomy" id="1460663"/>
    <lineage>
        <taxon>Eukaryota</taxon>
        <taxon>Fungi</taxon>
        <taxon>Dikarya</taxon>
        <taxon>Ascomycota</taxon>
        <taxon>Pezizomycotina</taxon>
        <taxon>Dothideomycetes</taxon>
        <taxon>Pleosporomycetidae</taxon>
        <taxon>Pleosporales</taxon>
        <taxon>Massarineae</taxon>
        <taxon>Didymosphaeriaceae</taxon>
        <taxon>Paraphaeosphaeria</taxon>
    </lineage>
</organism>
<dbReference type="OrthoDB" id="3763553at2759"/>
<dbReference type="EMBL" id="KV441550">
    <property type="protein sequence ID" value="OAG08200.1"/>
    <property type="molecule type" value="Genomic_DNA"/>
</dbReference>
<protein>
    <submittedName>
        <fullName evidence="1">Uncharacterized protein</fullName>
    </submittedName>
</protein>
<reference evidence="1 2" key="1">
    <citation type="submission" date="2016-05" db="EMBL/GenBank/DDBJ databases">
        <title>Comparative analysis of secretome profiles of manganese(II)-oxidizing ascomycete fungi.</title>
        <authorList>
            <consortium name="DOE Joint Genome Institute"/>
            <person name="Zeiner C.A."/>
            <person name="Purvine S.O."/>
            <person name="Zink E.M."/>
            <person name="Wu S."/>
            <person name="Pasa-Tolic L."/>
            <person name="Chaput D.L."/>
            <person name="Haridas S."/>
            <person name="Grigoriev I.V."/>
            <person name="Santelli C.M."/>
            <person name="Hansel C.M."/>
        </authorList>
    </citation>
    <scope>NUCLEOTIDE SEQUENCE [LARGE SCALE GENOMIC DNA]</scope>
    <source>
        <strain evidence="1 2">AP3s5-JAC2a</strain>
    </source>
</reference>
<keyword evidence="2" id="KW-1185">Reference proteome</keyword>
<dbReference type="RefSeq" id="XP_018038565.1">
    <property type="nucleotide sequence ID" value="XM_018183975.1"/>
</dbReference>
<evidence type="ECO:0000313" key="1">
    <source>
        <dbReference type="EMBL" id="OAG08200.1"/>
    </source>
</evidence>
<gene>
    <name evidence="1" type="ORF">CC84DRAFT_1239328</name>
</gene>
<dbReference type="GeneID" id="28767461"/>
<evidence type="ECO:0000313" key="2">
    <source>
        <dbReference type="Proteomes" id="UP000077069"/>
    </source>
</evidence>
<dbReference type="AlphaFoldDB" id="A0A177CMT7"/>
<accession>A0A177CMT7</accession>
<proteinExistence type="predicted"/>
<name>A0A177CMT7_9PLEO</name>
<dbReference type="InParanoid" id="A0A177CMT7"/>